<feature type="chain" id="PRO_5045239427" evidence="2">
    <location>
        <begin position="23"/>
        <end position="124"/>
    </location>
</feature>
<sequence>MACQCFSGCSWGTLIAFPLTDAQESCVVTRAHKGSITTLCSSPDGRYVASSGSDGALRIWLWQDLQPHMEITSRGSSIPVTFSSPVTSSLVLQLRIIFRLLFSPSNGAIVLPQLCNKSSKPNFI</sequence>
<evidence type="ECO:0000256" key="2">
    <source>
        <dbReference type="SAM" id="SignalP"/>
    </source>
</evidence>
<evidence type="ECO:0000313" key="4">
    <source>
        <dbReference type="Proteomes" id="UP001159363"/>
    </source>
</evidence>
<dbReference type="Pfam" id="PF00400">
    <property type="entry name" value="WD40"/>
    <property type="match status" value="1"/>
</dbReference>
<dbReference type="InterPro" id="IPR036322">
    <property type="entry name" value="WD40_repeat_dom_sf"/>
</dbReference>
<keyword evidence="2" id="KW-0732">Signal</keyword>
<name>A0ABQ9IA32_9NEOP</name>
<dbReference type="SMART" id="SM00320">
    <property type="entry name" value="WD40"/>
    <property type="match status" value="1"/>
</dbReference>
<gene>
    <name evidence="3" type="ORF">PR048_005908</name>
</gene>
<dbReference type="PROSITE" id="PS50082">
    <property type="entry name" value="WD_REPEATS_2"/>
    <property type="match status" value="1"/>
</dbReference>
<dbReference type="InterPro" id="IPR001680">
    <property type="entry name" value="WD40_rpt"/>
</dbReference>
<evidence type="ECO:0000256" key="1">
    <source>
        <dbReference type="PROSITE-ProRule" id="PRU00221"/>
    </source>
</evidence>
<dbReference type="Proteomes" id="UP001159363">
    <property type="component" value="Chromosome 2"/>
</dbReference>
<keyword evidence="4" id="KW-1185">Reference proteome</keyword>
<evidence type="ECO:0000313" key="3">
    <source>
        <dbReference type="EMBL" id="KAJ8893317.1"/>
    </source>
</evidence>
<dbReference type="InterPro" id="IPR015943">
    <property type="entry name" value="WD40/YVTN_repeat-like_dom_sf"/>
</dbReference>
<comment type="caution">
    <text evidence="3">The sequence shown here is derived from an EMBL/GenBank/DDBJ whole genome shotgun (WGS) entry which is preliminary data.</text>
</comment>
<protein>
    <submittedName>
        <fullName evidence="3">Uncharacterized protein</fullName>
    </submittedName>
</protein>
<dbReference type="SUPFAM" id="SSF50978">
    <property type="entry name" value="WD40 repeat-like"/>
    <property type="match status" value="1"/>
</dbReference>
<proteinExistence type="predicted"/>
<dbReference type="Gene3D" id="2.130.10.10">
    <property type="entry name" value="YVTN repeat-like/Quinoprotein amine dehydrogenase"/>
    <property type="match status" value="1"/>
</dbReference>
<feature type="signal peptide" evidence="2">
    <location>
        <begin position="1"/>
        <end position="22"/>
    </location>
</feature>
<reference evidence="3 4" key="1">
    <citation type="submission" date="2023-02" db="EMBL/GenBank/DDBJ databases">
        <title>LHISI_Scaffold_Assembly.</title>
        <authorList>
            <person name="Stuart O.P."/>
            <person name="Cleave R."/>
            <person name="Magrath M.J.L."/>
            <person name="Mikheyev A.S."/>
        </authorList>
    </citation>
    <scope>NUCLEOTIDE SEQUENCE [LARGE SCALE GENOMIC DNA]</scope>
    <source>
        <strain evidence="3">Daus_M_001</strain>
        <tissue evidence="3">Leg muscle</tissue>
    </source>
</reference>
<dbReference type="EMBL" id="JARBHB010000002">
    <property type="protein sequence ID" value="KAJ8893317.1"/>
    <property type="molecule type" value="Genomic_DNA"/>
</dbReference>
<keyword evidence="1" id="KW-0853">WD repeat</keyword>
<feature type="repeat" description="WD" evidence="1">
    <location>
        <begin position="29"/>
        <end position="60"/>
    </location>
</feature>
<accession>A0ABQ9IA32</accession>
<organism evidence="3 4">
    <name type="scientific">Dryococelus australis</name>
    <dbReference type="NCBI Taxonomy" id="614101"/>
    <lineage>
        <taxon>Eukaryota</taxon>
        <taxon>Metazoa</taxon>
        <taxon>Ecdysozoa</taxon>
        <taxon>Arthropoda</taxon>
        <taxon>Hexapoda</taxon>
        <taxon>Insecta</taxon>
        <taxon>Pterygota</taxon>
        <taxon>Neoptera</taxon>
        <taxon>Polyneoptera</taxon>
        <taxon>Phasmatodea</taxon>
        <taxon>Verophasmatodea</taxon>
        <taxon>Anareolatae</taxon>
        <taxon>Phasmatidae</taxon>
        <taxon>Eurycanthinae</taxon>
        <taxon>Dryococelus</taxon>
    </lineage>
</organism>
<dbReference type="PROSITE" id="PS50294">
    <property type="entry name" value="WD_REPEATS_REGION"/>
    <property type="match status" value="1"/>
</dbReference>